<dbReference type="SUPFAM" id="SSF49464">
    <property type="entry name" value="Carboxypeptidase regulatory domain-like"/>
    <property type="match status" value="1"/>
</dbReference>
<dbReference type="NCBIfam" id="TIGR04057">
    <property type="entry name" value="SusC_RagA_signa"/>
    <property type="match status" value="1"/>
</dbReference>
<dbReference type="InterPro" id="IPR036942">
    <property type="entry name" value="Beta-barrel_TonB_sf"/>
</dbReference>
<gene>
    <name evidence="9" type="ORF">EM308_05640</name>
</gene>
<dbReference type="NCBIfam" id="TIGR04056">
    <property type="entry name" value="OMP_RagA_SusC"/>
    <property type="match status" value="1"/>
</dbReference>
<evidence type="ECO:0000256" key="6">
    <source>
        <dbReference type="ARBA" id="ARBA00023237"/>
    </source>
</evidence>
<keyword evidence="10" id="KW-1185">Reference proteome</keyword>
<organism evidence="9 10">
    <name type="scientific">Flavobacterium gilvum</name>
    <dbReference type="NCBI Taxonomy" id="1492737"/>
    <lineage>
        <taxon>Bacteria</taxon>
        <taxon>Pseudomonadati</taxon>
        <taxon>Bacteroidota</taxon>
        <taxon>Flavobacteriia</taxon>
        <taxon>Flavobacteriales</taxon>
        <taxon>Flavobacteriaceae</taxon>
        <taxon>Flavobacterium</taxon>
    </lineage>
</organism>
<reference evidence="9 10" key="1">
    <citation type="submission" date="2016-10" db="EMBL/GenBank/DDBJ databases">
        <title>Flavobacterium gilvum sp. nov., isolated from stream water.</title>
        <authorList>
            <person name="Shin S.-K."/>
            <person name="Cho Y.-J."/>
            <person name="Yi H."/>
        </authorList>
    </citation>
    <scope>NUCLEOTIDE SEQUENCE [LARGE SCALE GENOMIC DNA]</scope>
    <source>
        <strain evidence="9 10">EM1308</strain>
    </source>
</reference>
<dbReference type="KEGG" id="fgl:EM308_05640"/>
<evidence type="ECO:0000313" key="9">
    <source>
        <dbReference type="EMBL" id="AOW11267.1"/>
    </source>
</evidence>
<dbReference type="InterPro" id="IPR012910">
    <property type="entry name" value="Plug_dom"/>
</dbReference>
<dbReference type="AlphaFoldDB" id="A0AAC9I9M3"/>
<evidence type="ECO:0000313" key="10">
    <source>
        <dbReference type="Proteomes" id="UP000175968"/>
    </source>
</evidence>
<proteinExistence type="inferred from homology"/>
<name>A0AAC9I9M3_9FLAO</name>
<evidence type="ECO:0000256" key="1">
    <source>
        <dbReference type="ARBA" id="ARBA00004571"/>
    </source>
</evidence>
<comment type="subcellular location">
    <subcellularLocation>
        <location evidence="1 7">Cell outer membrane</location>
        <topology evidence="1 7">Multi-pass membrane protein</topology>
    </subcellularLocation>
</comment>
<dbReference type="Proteomes" id="UP000175968">
    <property type="component" value="Chromosome"/>
</dbReference>
<dbReference type="InterPro" id="IPR037066">
    <property type="entry name" value="Plug_dom_sf"/>
</dbReference>
<evidence type="ECO:0000256" key="7">
    <source>
        <dbReference type="PROSITE-ProRule" id="PRU01360"/>
    </source>
</evidence>
<dbReference type="Gene3D" id="2.60.40.1120">
    <property type="entry name" value="Carboxypeptidase-like, regulatory domain"/>
    <property type="match status" value="1"/>
</dbReference>
<accession>A0AAC9I9M3</accession>
<dbReference type="InterPro" id="IPR023997">
    <property type="entry name" value="TonB-dep_OMP_SusC/RagA_CS"/>
</dbReference>
<dbReference type="InterPro" id="IPR008969">
    <property type="entry name" value="CarboxyPept-like_regulatory"/>
</dbReference>
<comment type="similarity">
    <text evidence="7">Belongs to the TonB-dependent receptor family.</text>
</comment>
<keyword evidence="5 7" id="KW-0472">Membrane</keyword>
<evidence type="ECO:0000256" key="4">
    <source>
        <dbReference type="ARBA" id="ARBA00022692"/>
    </source>
</evidence>
<dbReference type="InterPro" id="IPR039426">
    <property type="entry name" value="TonB-dep_rcpt-like"/>
</dbReference>
<evidence type="ECO:0000256" key="2">
    <source>
        <dbReference type="ARBA" id="ARBA00022448"/>
    </source>
</evidence>
<dbReference type="Pfam" id="PF13715">
    <property type="entry name" value="CarbopepD_reg_2"/>
    <property type="match status" value="1"/>
</dbReference>
<keyword evidence="2 7" id="KW-0813">Transport</keyword>
<keyword evidence="3 7" id="KW-1134">Transmembrane beta strand</keyword>
<dbReference type="InterPro" id="IPR023996">
    <property type="entry name" value="TonB-dep_OMP_SusC/RagA"/>
</dbReference>
<feature type="domain" description="TonB-dependent receptor plug" evidence="8">
    <location>
        <begin position="103"/>
        <end position="231"/>
    </location>
</feature>
<keyword evidence="6 7" id="KW-0998">Cell outer membrane</keyword>
<dbReference type="Gene3D" id="2.170.130.10">
    <property type="entry name" value="TonB-dependent receptor, plug domain"/>
    <property type="match status" value="1"/>
</dbReference>
<dbReference type="GO" id="GO:0009279">
    <property type="term" value="C:cell outer membrane"/>
    <property type="evidence" value="ECO:0007669"/>
    <property type="project" value="UniProtKB-SubCell"/>
</dbReference>
<dbReference type="Gene3D" id="2.40.170.20">
    <property type="entry name" value="TonB-dependent receptor, beta-barrel domain"/>
    <property type="match status" value="1"/>
</dbReference>
<dbReference type="PROSITE" id="PS52016">
    <property type="entry name" value="TONB_DEPENDENT_REC_3"/>
    <property type="match status" value="1"/>
</dbReference>
<sequence length="1088" mass="119650">MSNSEVLFQNKISGKVTDENGLPVPSVNVAVKGTATSTETDMDGNYTINAKKGDRLVFTFIGMEETSVVVEGKSTINVVMKSSSQNLDQVVVTAFGIKRNVKSLGYAISKIEGKDLTIAGASTNPISTLYGKAAGVGVTTNAAGPTGAVDIKIRGAAGMESVANTRPLFVVDGMPIYDKGSNMASRDYDPLNSVDYGSGINDLNAEDIASMEILKGAKATVLYGGRGVNGVVLITTKKGSKSKGLGISYNTQYTNEIPRSYIDFQNEYGTGRSEYTKQYQILPGGGQGPRQVVWDRFNYGPKFDGSPVQFLDGSIRPYQAYPNNYMDLFRTGSNTLHTLAISGGGENGNMRVSYTNQDYQGLLPNSYQKKNVININGMLKASDFASVEVNSSLFKIKTHNRNPNLGDIVAWGINRDYDFKSLMGMYKNPDGSKFDPETAPVGWPGGQNAPTYLMNTLWEQLENSDTDDKFHLLGSIKTTLNFTKQLSFIGQVGIDYTDTNFTTKNPITKFEPETAGGRYAFGRENITLENYRGILNYNINVMDNNIHINAFAGGELNRGKMDRINVSTFGPLNFPDYWSLNNERDWPSISDKGKVRGHTYGSRVDYSAFGSATISWKDDVYLELQARNDWSSTLPPENNSYFYPGIGVSWNFTNNFKIPYMETGKLRASWADVGRAAPGDMLTYYANPSFSTGQVNNTNALTVDAPASLFAGAMKPERKREFEVGFDASFLKDRRIETSFSFYTNNIYDQIMSIDLSNPTGFSSIKINAGNVANWGYEIMIKGTPVLTKNLRWDLTATAAKLKSKVKELYPGIKQKTVTSYADITQVAEEGRPYGELRMFDYLTDPSGNKVVDNGGSYVLDTKKVVTVGNTQPDLFGGLFSDLTYKGLTLHVGIDYKYGATMFSRSNVYFKGMGITKETLEYRDEAHGGMAYYINSSGQKVAWQHNQPAPAGAQGGLVYHDGVINPGVKNVGTPENPIYQPNDIIQSAQQRNEVYINDGGVGQRPENVFKNNYIKFRELSLAYSLPKDLVHKIGAQNLTLSILARNLFYIYKSIPNIDPESALGTDSWIEDSTYPSATSLGMGLNISF</sequence>
<keyword evidence="4 7" id="KW-0812">Transmembrane</keyword>
<evidence type="ECO:0000256" key="5">
    <source>
        <dbReference type="ARBA" id="ARBA00023136"/>
    </source>
</evidence>
<evidence type="ECO:0000256" key="3">
    <source>
        <dbReference type="ARBA" id="ARBA00022452"/>
    </source>
</evidence>
<protein>
    <recommendedName>
        <fullName evidence="8">TonB-dependent receptor plug domain-containing protein</fullName>
    </recommendedName>
</protein>
<evidence type="ECO:0000259" key="8">
    <source>
        <dbReference type="Pfam" id="PF07715"/>
    </source>
</evidence>
<dbReference type="SUPFAM" id="SSF56935">
    <property type="entry name" value="Porins"/>
    <property type="match status" value="1"/>
</dbReference>
<dbReference type="Pfam" id="PF07715">
    <property type="entry name" value="Plug"/>
    <property type="match status" value="1"/>
</dbReference>
<dbReference type="EMBL" id="CP017479">
    <property type="protein sequence ID" value="AOW11267.1"/>
    <property type="molecule type" value="Genomic_DNA"/>
</dbReference>